<sequence length="137" mass="14198">MTNDSSPATTSDRAGADAGVPVLLHLCTPAERTSYELLGEIAPPSLEEAGFVHLSTPDQVALPAQRLFAGRTDLQLLVLDPAAIAAAGIEVRWEPGVPGDPDAMRFPHAYGAIPATAVRSVQPYAPGPDGFSAPTIT</sequence>
<reference evidence="1 2" key="1">
    <citation type="submission" date="2016-10" db="EMBL/GenBank/DDBJ databases">
        <authorList>
            <person name="de Groot N.N."/>
        </authorList>
    </citation>
    <scope>NUCLEOTIDE SEQUENCE [LARGE SCALE GENOMIC DNA]</scope>
    <source>
        <strain evidence="1 2">CGMCC 4.1877</strain>
    </source>
</reference>
<proteinExistence type="predicted"/>
<dbReference type="RefSeq" id="WP_093335876.1">
    <property type="nucleotide sequence ID" value="NZ_FOUY01000001.1"/>
</dbReference>
<protein>
    <submittedName>
        <fullName evidence="1">Uncharacterized conserved protein, DUF952 family</fullName>
    </submittedName>
</protein>
<keyword evidence="2" id="KW-1185">Reference proteome</keyword>
<dbReference type="STRING" id="260086.SAMN05216207_1001256"/>
<organism evidence="1 2">
    <name type="scientific">Pseudonocardia ammonioxydans</name>
    <dbReference type="NCBI Taxonomy" id="260086"/>
    <lineage>
        <taxon>Bacteria</taxon>
        <taxon>Bacillati</taxon>
        <taxon>Actinomycetota</taxon>
        <taxon>Actinomycetes</taxon>
        <taxon>Pseudonocardiales</taxon>
        <taxon>Pseudonocardiaceae</taxon>
        <taxon>Pseudonocardia</taxon>
    </lineage>
</organism>
<dbReference type="Proteomes" id="UP000199614">
    <property type="component" value="Unassembled WGS sequence"/>
</dbReference>
<name>A0A1I4S5B1_PSUAM</name>
<dbReference type="Pfam" id="PF06108">
    <property type="entry name" value="DUF952"/>
    <property type="match status" value="1"/>
</dbReference>
<gene>
    <name evidence="1" type="ORF">SAMN05216207_1001256</name>
</gene>
<dbReference type="AlphaFoldDB" id="A0A1I4S5B1"/>
<dbReference type="SUPFAM" id="SSF56399">
    <property type="entry name" value="ADP-ribosylation"/>
    <property type="match status" value="1"/>
</dbReference>
<evidence type="ECO:0000313" key="1">
    <source>
        <dbReference type="EMBL" id="SFM59706.1"/>
    </source>
</evidence>
<dbReference type="OrthoDB" id="5638018at2"/>
<dbReference type="Gene3D" id="3.20.170.20">
    <property type="entry name" value="Protein of unknown function DUF952"/>
    <property type="match status" value="1"/>
</dbReference>
<dbReference type="EMBL" id="FOUY01000001">
    <property type="protein sequence ID" value="SFM59706.1"/>
    <property type="molecule type" value="Genomic_DNA"/>
</dbReference>
<evidence type="ECO:0000313" key="2">
    <source>
        <dbReference type="Proteomes" id="UP000199614"/>
    </source>
</evidence>
<dbReference type="InterPro" id="IPR009297">
    <property type="entry name" value="DUF952"/>
</dbReference>
<accession>A0A1I4S5B1</accession>